<dbReference type="PROSITE" id="PS50110">
    <property type="entry name" value="RESPONSE_REGULATORY"/>
    <property type="match status" value="1"/>
</dbReference>
<dbReference type="InterPro" id="IPR011006">
    <property type="entry name" value="CheY-like_superfamily"/>
</dbReference>
<evidence type="ECO:0000259" key="14">
    <source>
        <dbReference type="PROSITE" id="PS50112"/>
    </source>
</evidence>
<dbReference type="InterPro" id="IPR000700">
    <property type="entry name" value="PAS-assoc_C"/>
</dbReference>
<dbReference type="SMART" id="SM00387">
    <property type="entry name" value="HATPase_c"/>
    <property type="match status" value="1"/>
</dbReference>
<keyword evidence="8 11" id="KW-1133">Transmembrane helix</keyword>
<dbReference type="GO" id="GO:0005524">
    <property type="term" value="F:ATP binding"/>
    <property type="evidence" value="ECO:0007669"/>
    <property type="project" value="UniProtKB-KW"/>
</dbReference>
<feature type="domain" description="PAS" evidence="14">
    <location>
        <begin position="458"/>
        <end position="504"/>
    </location>
</feature>
<dbReference type="PRINTS" id="PR00344">
    <property type="entry name" value="BCTRLSENSOR"/>
</dbReference>
<protein>
    <submittedName>
        <fullName evidence="16">Diguanylate cyclase/phosphodiesterase (GGDEF &amp; EAL domains) with PAS/PAC sensor(S)</fullName>
    </submittedName>
</protein>
<organism evidence="16">
    <name type="scientific">hydrothermal vent metagenome</name>
    <dbReference type="NCBI Taxonomy" id="652676"/>
    <lineage>
        <taxon>unclassified sequences</taxon>
        <taxon>metagenomes</taxon>
        <taxon>ecological metagenomes</taxon>
    </lineage>
</organism>
<keyword evidence="9" id="KW-0902">Two-component regulatory system</keyword>
<dbReference type="SUPFAM" id="SSF55785">
    <property type="entry name" value="PYP-like sensor domain (PAS domain)"/>
    <property type="match status" value="3"/>
</dbReference>
<dbReference type="InterPro" id="IPR000014">
    <property type="entry name" value="PAS"/>
</dbReference>
<dbReference type="Pfam" id="PF13426">
    <property type="entry name" value="PAS_9"/>
    <property type="match status" value="2"/>
</dbReference>
<keyword evidence="10 11" id="KW-0472">Membrane</keyword>
<feature type="domain" description="PAS" evidence="14">
    <location>
        <begin position="219"/>
        <end position="266"/>
    </location>
</feature>
<dbReference type="GO" id="GO:0006355">
    <property type="term" value="P:regulation of DNA-templated transcription"/>
    <property type="evidence" value="ECO:0007669"/>
    <property type="project" value="InterPro"/>
</dbReference>
<feature type="domain" description="PAC" evidence="15">
    <location>
        <begin position="529"/>
        <end position="583"/>
    </location>
</feature>
<keyword evidence="2" id="KW-0597">Phosphoprotein</keyword>
<evidence type="ECO:0000256" key="8">
    <source>
        <dbReference type="ARBA" id="ARBA00022989"/>
    </source>
</evidence>
<dbReference type="GO" id="GO:0016020">
    <property type="term" value="C:membrane"/>
    <property type="evidence" value="ECO:0007669"/>
    <property type="project" value="UniProtKB-SubCell"/>
</dbReference>
<dbReference type="GO" id="GO:0000155">
    <property type="term" value="F:phosphorelay sensor kinase activity"/>
    <property type="evidence" value="ECO:0007669"/>
    <property type="project" value="InterPro"/>
</dbReference>
<keyword evidence="6" id="KW-0418">Kinase</keyword>
<dbReference type="InterPro" id="IPR003594">
    <property type="entry name" value="HATPase_dom"/>
</dbReference>
<dbReference type="SUPFAM" id="SSF47384">
    <property type="entry name" value="Homodimeric domain of signal transducing histidine kinase"/>
    <property type="match status" value="1"/>
</dbReference>
<dbReference type="SMART" id="SM00086">
    <property type="entry name" value="PAC"/>
    <property type="match status" value="3"/>
</dbReference>
<dbReference type="SUPFAM" id="SSF52172">
    <property type="entry name" value="CheY-like"/>
    <property type="match status" value="1"/>
</dbReference>
<dbReference type="Gene3D" id="3.30.565.10">
    <property type="entry name" value="Histidine kinase-like ATPase, C-terminal domain"/>
    <property type="match status" value="1"/>
</dbReference>
<accession>A0A3B1BRD8</accession>
<dbReference type="InterPro" id="IPR029095">
    <property type="entry name" value="NarX-like_N"/>
</dbReference>
<dbReference type="PANTHER" id="PTHR43065">
    <property type="entry name" value="SENSOR HISTIDINE KINASE"/>
    <property type="match status" value="1"/>
</dbReference>
<dbReference type="CDD" id="cd00156">
    <property type="entry name" value="REC"/>
    <property type="match status" value="1"/>
</dbReference>
<keyword evidence="7" id="KW-0067">ATP-binding</keyword>
<dbReference type="EMBL" id="UOGA01000179">
    <property type="protein sequence ID" value="VAX20499.1"/>
    <property type="molecule type" value="Genomic_DNA"/>
</dbReference>
<keyword evidence="4 11" id="KW-0812">Transmembrane</keyword>
<evidence type="ECO:0000256" key="3">
    <source>
        <dbReference type="ARBA" id="ARBA00022679"/>
    </source>
</evidence>
<dbReference type="InterPro" id="IPR001610">
    <property type="entry name" value="PAC"/>
</dbReference>
<evidence type="ECO:0000259" key="12">
    <source>
        <dbReference type="PROSITE" id="PS50109"/>
    </source>
</evidence>
<feature type="domain" description="Histidine kinase" evidence="12">
    <location>
        <begin position="596"/>
        <end position="820"/>
    </location>
</feature>
<feature type="transmembrane region" description="Helical" evidence="11">
    <location>
        <begin position="181"/>
        <end position="202"/>
    </location>
</feature>
<proteinExistence type="predicted"/>
<dbReference type="CDD" id="cd00130">
    <property type="entry name" value="PAS"/>
    <property type="match status" value="3"/>
</dbReference>
<gene>
    <name evidence="16" type="ORF">MNBD_NITROSPINAE04-469</name>
</gene>
<evidence type="ECO:0000256" key="6">
    <source>
        <dbReference type="ARBA" id="ARBA00022777"/>
    </source>
</evidence>
<evidence type="ECO:0000256" key="9">
    <source>
        <dbReference type="ARBA" id="ARBA00023012"/>
    </source>
</evidence>
<dbReference type="AlphaFoldDB" id="A0A3B1BRD8"/>
<dbReference type="InterPro" id="IPR035965">
    <property type="entry name" value="PAS-like_dom_sf"/>
</dbReference>
<keyword evidence="5" id="KW-0547">Nucleotide-binding</keyword>
<dbReference type="InterPro" id="IPR005467">
    <property type="entry name" value="His_kinase_dom"/>
</dbReference>
<dbReference type="SMART" id="SM00448">
    <property type="entry name" value="REC"/>
    <property type="match status" value="1"/>
</dbReference>
<dbReference type="NCBIfam" id="TIGR00229">
    <property type="entry name" value="sensory_box"/>
    <property type="match status" value="3"/>
</dbReference>
<dbReference type="CDD" id="cd00082">
    <property type="entry name" value="HisKA"/>
    <property type="match status" value="1"/>
</dbReference>
<dbReference type="PROSITE" id="PS50113">
    <property type="entry name" value="PAC"/>
    <property type="match status" value="3"/>
</dbReference>
<feature type="domain" description="Response regulatory" evidence="13">
    <location>
        <begin position="839"/>
        <end position="955"/>
    </location>
</feature>
<feature type="domain" description="PAC" evidence="15">
    <location>
        <begin position="409"/>
        <end position="461"/>
    </location>
</feature>
<keyword evidence="3" id="KW-0808">Transferase</keyword>
<dbReference type="InterPro" id="IPR004358">
    <property type="entry name" value="Sig_transdc_His_kin-like_C"/>
</dbReference>
<name>A0A3B1BRD8_9ZZZZ</name>
<dbReference type="Gene3D" id="1.10.287.130">
    <property type="match status" value="1"/>
</dbReference>
<dbReference type="PROSITE" id="PS50112">
    <property type="entry name" value="PAS"/>
    <property type="match status" value="3"/>
</dbReference>
<dbReference type="InterPro" id="IPR013767">
    <property type="entry name" value="PAS_fold"/>
</dbReference>
<evidence type="ECO:0000256" key="7">
    <source>
        <dbReference type="ARBA" id="ARBA00022840"/>
    </source>
</evidence>
<dbReference type="InterPro" id="IPR036890">
    <property type="entry name" value="HATPase_C_sf"/>
</dbReference>
<dbReference type="Pfam" id="PF02518">
    <property type="entry name" value="HATPase_c"/>
    <property type="match status" value="1"/>
</dbReference>
<dbReference type="Pfam" id="PF00989">
    <property type="entry name" value="PAS"/>
    <property type="match status" value="1"/>
</dbReference>
<dbReference type="InterPro" id="IPR003661">
    <property type="entry name" value="HisK_dim/P_dom"/>
</dbReference>
<evidence type="ECO:0000256" key="4">
    <source>
        <dbReference type="ARBA" id="ARBA00022692"/>
    </source>
</evidence>
<dbReference type="Gene3D" id="3.30.450.20">
    <property type="entry name" value="PAS domain"/>
    <property type="match status" value="3"/>
</dbReference>
<feature type="domain" description="PAC" evidence="15">
    <location>
        <begin position="282"/>
        <end position="332"/>
    </location>
</feature>
<evidence type="ECO:0000256" key="1">
    <source>
        <dbReference type="ARBA" id="ARBA00004141"/>
    </source>
</evidence>
<dbReference type="SMART" id="SM00388">
    <property type="entry name" value="HisKA"/>
    <property type="match status" value="1"/>
</dbReference>
<dbReference type="Pfam" id="PF13675">
    <property type="entry name" value="PilJ"/>
    <property type="match status" value="1"/>
</dbReference>
<evidence type="ECO:0000256" key="2">
    <source>
        <dbReference type="ARBA" id="ARBA00022553"/>
    </source>
</evidence>
<comment type="subcellular location">
    <subcellularLocation>
        <location evidence="1">Membrane</location>
        <topology evidence="1">Multi-pass membrane protein</topology>
    </subcellularLocation>
</comment>
<evidence type="ECO:0000313" key="16">
    <source>
        <dbReference type="EMBL" id="VAX20499.1"/>
    </source>
</evidence>
<feature type="domain" description="PAS" evidence="14">
    <location>
        <begin position="333"/>
        <end position="404"/>
    </location>
</feature>
<dbReference type="SUPFAM" id="SSF55874">
    <property type="entry name" value="ATPase domain of HSP90 chaperone/DNA topoisomerase II/histidine kinase"/>
    <property type="match status" value="1"/>
</dbReference>
<evidence type="ECO:0000256" key="10">
    <source>
        <dbReference type="ARBA" id="ARBA00023136"/>
    </source>
</evidence>
<dbReference type="PROSITE" id="PS50109">
    <property type="entry name" value="HIS_KIN"/>
    <property type="match status" value="1"/>
</dbReference>
<dbReference type="SMART" id="SM00091">
    <property type="entry name" value="PAS"/>
    <property type="match status" value="3"/>
</dbReference>
<dbReference type="InterPro" id="IPR001789">
    <property type="entry name" value="Sig_transdc_resp-reg_receiver"/>
</dbReference>
<evidence type="ECO:0000259" key="15">
    <source>
        <dbReference type="PROSITE" id="PS50113"/>
    </source>
</evidence>
<reference evidence="16" key="1">
    <citation type="submission" date="2018-06" db="EMBL/GenBank/DDBJ databases">
        <authorList>
            <person name="Zhirakovskaya E."/>
        </authorList>
    </citation>
    <scope>NUCLEOTIDE SEQUENCE</scope>
</reference>
<dbReference type="Gene3D" id="3.40.50.2300">
    <property type="match status" value="1"/>
</dbReference>
<evidence type="ECO:0000256" key="5">
    <source>
        <dbReference type="ARBA" id="ARBA00022741"/>
    </source>
</evidence>
<sequence length="963" mass="107593">MRYILALGLIALLSISAYLSLYKVIKTQETSSSVINVSGRQRMLSQRAALFAFRLAVSESKDERMKWRRILRDTASLMEISHNGLTRGSSKMNLPFKLSPTVRAIYFDPPVSLDNQVRDYLARIKALLTAEDSQLSKNNPDLKYILSIAPDKLLSALDAMVRRYETESIEAISKLYSMERFVLGLTLLVLMMEAMFIFRPAVRQIREYTLKLLTSEKQVTEVLQTVLDTVGEGIITVDDKDVIVRANNEALDMWGYPRSELIGTNLNKLIPSISIEVHDFGERTEVNGIKKDGAVFPIEVKIKETQTTDKVLFTAAVHDITERKQAEETLKASELRFRETLENVHMAAVQLDTEGKVTFANDFLLEITGWGREEVIGESWFDIFIPPETRSKKKSVYREIIANNGEIHPHYENFILTRSGGLRCISWNNTILRDNKGNLTGVTSLGEDITERKRTEEELTRLGTAIEQAKESIVITDSDGDIQFVNPAFEKITGYSREETIGQNPRLLKSGEHDEAFYKNMWDTITKGGTWTGHFINKMKNGDLYEEEATITPVLSPAGEIINYIAVKRDVTKEANLERQARQSQKMESIGTLAGGIAHDFNNLLTPIIGYIEMVLSDMPEESEKRDNLAEALDASLRARELVKQILTFSVKKEQKLAPIAIHSILKQSLKLVRSSLPATIEILDNIDEDSGVIMADPVQIDQLVMNMCANAGYAMQEKGDRLSVVLIPVEVDEAWAGSQLGLSAGSYILFSITDTGIGMSKEVADRIFDPFFTTKPEGEGTGMGLATVHGIVKAHKGVITVESQPGEGATFNIFFPKIESQAEQESERDFSIPKGDERILLVDDEKALVKMGKKILERIGYQVQAVSRSSKALEMFQDSPDEFDLLLTDQTMPGISGSTLAMEIRKIRPNLPVIICTGLNKSVSPELAREIGIQEFILKPYTTQSLAKAVRRALDCEIAKAV</sequence>
<dbReference type="PANTHER" id="PTHR43065:SF42">
    <property type="entry name" value="TWO-COMPONENT SENSOR PPRA"/>
    <property type="match status" value="1"/>
</dbReference>
<dbReference type="InterPro" id="IPR036097">
    <property type="entry name" value="HisK_dim/P_sf"/>
</dbReference>
<evidence type="ECO:0000256" key="11">
    <source>
        <dbReference type="SAM" id="Phobius"/>
    </source>
</evidence>
<dbReference type="Pfam" id="PF00512">
    <property type="entry name" value="HisKA"/>
    <property type="match status" value="1"/>
</dbReference>
<evidence type="ECO:0000259" key="13">
    <source>
        <dbReference type="PROSITE" id="PS50110"/>
    </source>
</evidence>
<dbReference type="Pfam" id="PF00072">
    <property type="entry name" value="Response_reg"/>
    <property type="match status" value="1"/>
</dbReference>